<keyword evidence="7 10" id="KW-0460">Magnesium</keyword>
<comment type="catalytic activity">
    <reaction evidence="7">
        <text>(6R)-5,10-methylene-5,6,7,8-tetrahydrofolate + 3-methyl-2-oxobutanoate + H2O = 2-dehydropantoate + (6S)-5,6,7,8-tetrahydrofolate</text>
        <dbReference type="Rhea" id="RHEA:11824"/>
        <dbReference type="ChEBI" id="CHEBI:11561"/>
        <dbReference type="ChEBI" id="CHEBI:11851"/>
        <dbReference type="ChEBI" id="CHEBI:15377"/>
        <dbReference type="ChEBI" id="CHEBI:15636"/>
        <dbReference type="ChEBI" id="CHEBI:57453"/>
        <dbReference type="EC" id="2.1.2.11"/>
    </reaction>
</comment>
<dbReference type="NCBIfam" id="TIGR00222">
    <property type="entry name" value="panB"/>
    <property type="match status" value="1"/>
</dbReference>
<feature type="binding site" evidence="7 10">
    <location>
        <position position="46"/>
    </location>
    <ligand>
        <name>Mg(2+)</name>
        <dbReference type="ChEBI" id="CHEBI:18420"/>
    </ligand>
</feature>
<evidence type="ECO:0000313" key="12">
    <source>
        <dbReference type="Proteomes" id="UP000315995"/>
    </source>
</evidence>
<proteinExistence type="inferred from homology"/>
<dbReference type="OrthoDB" id="9781789at2"/>
<dbReference type="GO" id="GO:0003864">
    <property type="term" value="F:3-methyl-2-oxobutanoate hydroxymethyltransferase activity"/>
    <property type="evidence" value="ECO:0007669"/>
    <property type="project" value="UniProtKB-UniRule"/>
</dbReference>
<evidence type="ECO:0000256" key="8">
    <source>
        <dbReference type="PIRSR" id="PIRSR000388-1"/>
    </source>
</evidence>
<evidence type="ECO:0000256" key="3">
    <source>
        <dbReference type="ARBA" id="ARBA00011424"/>
    </source>
</evidence>
<feature type="binding site" evidence="7 9">
    <location>
        <position position="85"/>
    </location>
    <ligand>
        <name>3-methyl-2-oxobutanoate</name>
        <dbReference type="ChEBI" id="CHEBI:11851"/>
    </ligand>
</feature>
<comment type="subunit">
    <text evidence="3 7">Homodecamer; pentamer of dimers.</text>
</comment>
<dbReference type="GO" id="GO:0005737">
    <property type="term" value="C:cytoplasm"/>
    <property type="evidence" value="ECO:0007669"/>
    <property type="project" value="UniProtKB-SubCell"/>
</dbReference>
<accession>A0A5B8Y9V7</accession>
<evidence type="ECO:0000256" key="7">
    <source>
        <dbReference type="HAMAP-Rule" id="MF_00156"/>
    </source>
</evidence>
<dbReference type="NCBIfam" id="NF001452">
    <property type="entry name" value="PRK00311.1"/>
    <property type="match status" value="1"/>
</dbReference>
<evidence type="ECO:0000256" key="2">
    <source>
        <dbReference type="ARBA" id="ARBA00008676"/>
    </source>
</evidence>
<feature type="binding site" evidence="7 10">
    <location>
        <position position="117"/>
    </location>
    <ligand>
        <name>Mg(2+)</name>
        <dbReference type="ChEBI" id="CHEBI:18420"/>
    </ligand>
</feature>
<comment type="function">
    <text evidence="6 7">Catalyzes the reversible reaction in which hydroxymethyl group from 5,10-methylenetetrahydrofolate is transferred onto alpha-ketoisovalerate to form ketopantoate.</text>
</comment>
<keyword evidence="7" id="KW-0963">Cytoplasm</keyword>
<dbReference type="PIRSF" id="PIRSF000388">
    <property type="entry name" value="Pantoate_hydroxy_MeTrfase"/>
    <property type="match status" value="1"/>
</dbReference>
<feature type="binding site" evidence="7 10">
    <location>
        <position position="85"/>
    </location>
    <ligand>
        <name>Mg(2+)</name>
        <dbReference type="ChEBI" id="CHEBI:18420"/>
    </ligand>
</feature>
<dbReference type="InterPro" id="IPR003700">
    <property type="entry name" value="Pantoate_hydroxy_MeTrfase"/>
</dbReference>
<sequence>MARRTTTRDLHELYEAGIPITMVTCYDYTFARLVEKAEIDTILIGDSLGNVMQGQDTTLPVTVEDIIYHCRAVVRGNHSALIVADMPFMSYQASFEEGMRNAGRLLKEGGAQAVKVEGGRAVAPLVEQMSAHGIPVVGHLGLTPQSVHKLGGYRVQGRGEAAGQELLADAKALEEAGAFMLVLEMVPTELAQKVTESLSIPTIGIGAGNVTSGQVLVLQDLLGMNQSFTPKFLKRFANLEETVTEALGAYRDEVRERSYPGDEHSFD</sequence>
<dbReference type="AlphaFoldDB" id="A0A4Y6PY34"/>
<dbReference type="GO" id="GO:0000287">
    <property type="term" value="F:magnesium ion binding"/>
    <property type="evidence" value="ECO:0007669"/>
    <property type="project" value="TreeGrafter"/>
</dbReference>
<dbReference type="Proteomes" id="UP000315995">
    <property type="component" value="Chromosome"/>
</dbReference>
<keyword evidence="5 7" id="KW-0808">Transferase</keyword>
<dbReference type="FunFam" id="3.20.20.60:FF:000003">
    <property type="entry name" value="3-methyl-2-oxobutanoate hydroxymethyltransferase"/>
    <property type="match status" value="1"/>
</dbReference>
<dbReference type="EC" id="2.1.2.11" evidence="7"/>
<evidence type="ECO:0000256" key="5">
    <source>
        <dbReference type="ARBA" id="ARBA00022679"/>
    </source>
</evidence>
<organism evidence="11 12">
    <name type="scientific">Persicimonas caeni</name>
    <dbReference type="NCBI Taxonomy" id="2292766"/>
    <lineage>
        <taxon>Bacteria</taxon>
        <taxon>Deltaproteobacteria</taxon>
        <taxon>Bradymonadales</taxon>
        <taxon>Bradymonadaceae</taxon>
        <taxon>Persicimonas</taxon>
    </lineage>
</organism>
<dbReference type="PANTHER" id="PTHR20881:SF0">
    <property type="entry name" value="3-METHYL-2-OXOBUTANOATE HYDROXYMETHYLTRANSFERASE"/>
    <property type="match status" value="1"/>
</dbReference>
<dbReference type="RefSeq" id="WP_141199130.1">
    <property type="nucleotide sequence ID" value="NZ_CP041186.1"/>
</dbReference>
<keyword evidence="7 10" id="KW-0479">Metal-binding</keyword>
<name>A0A4Y6PY34_PERCE</name>
<dbReference type="Gene3D" id="3.20.20.60">
    <property type="entry name" value="Phosphoenolpyruvate-binding domains"/>
    <property type="match status" value="1"/>
</dbReference>
<dbReference type="EMBL" id="CP041186">
    <property type="protein sequence ID" value="QDG52665.1"/>
    <property type="molecule type" value="Genomic_DNA"/>
</dbReference>
<dbReference type="CDD" id="cd06557">
    <property type="entry name" value="KPHMT-like"/>
    <property type="match status" value="1"/>
</dbReference>
<accession>A0A4Y6PY34</accession>
<evidence type="ECO:0000256" key="6">
    <source>
        <dbReference type="ARBA" id="ARBA00056497"/>
    </source>
</evidence>
<protein>
    <recommendedName>
        <fullName evidence="7">3-methyl-2-oxobutanoate hydroxymethyltransferase</fullName>
        <ecNumber evidence="7">2.1.2.11</ecNumber>
    </recommendedName>
    <alternativeName>
        <fullName evidence="7">Ketopantoate hydroxymethyltransferase</fullName>
        <shortName evidence="7">KPHMT</shortName>
    </alternativeName>
</protein>
<evidence type="ECO:0000256" key="4">
    <source>
        <dbReference type="ARBA" id="ARBA00022655"/>
    </source>
</evidence>
<comment type="subcellular location">
    <subcellularLocation>
        <location evidence="7">Cytoplasm</location>
    </subcellularLocation>
</comment>
<dbReference type="Pfam" id="PF02548">
    <property type="entry name" value="Pantoate_transf"/>
    <property type="match status" value="1"/>
</dbReference>
<comment type="pathway">
    <text evidence="1 7">Cofactor biosynthesis; (R)-pantothenate biosynthesis; (R)-pantoate from 3-methyl-2-oxobutanoate: step 1/2.</text>
</comment>
<comment type="cofactor">
    <cofactor evidence="7 10">
        <name>Mg(2+)</name>
        <dbReference type="ChEBI" id="CHEBI:18420"/>
    </cofactor>
    <text evidence="7 10">Binds 1 Mg(2+) ion per subunit.</text>
</comment>
<dbReference type="InterPro" id="IPR015813">
    <property type="entry name" value="Pyrv/PenolPyrv_kinase-like_dom"/>
</dbReference>
<evidence type="ECO:0000256" key="1">
    <source>
        <dbReference type="ARBA" id="ARBA00005033"/>
    </source>
</evidence>
<dbReference type="GO" id="GO:0008168">
    <property type="term" value="F:methyltransferase activity"/>
    <property type="evidence" value="ECO:0007669"/>
    <property type="project" value="UniProtKB-KW"/>
</dbReference>
<dbReference type="GO" id="GO:0032259">
    <property type="term" value="P:methylation"/>
    <property type="evidence" value="ECO:0007669"/>
    <property type="project" value="UniProtKB-KW"/>
</dbReference>
<dbReference type="HAMAP" id="MF_00156">
    <property type="entry name" value="PanB"/>
    <property type="match status" value="1"/>
</dbReference>
<feature type="active site" description="Proton acceptor" evidence="7 8">
    <location>
        <position position="184"/>
    </location>
</feature>
<comment type="similarity">
    <text evidence="2 7">Belongs to the PanB family.</text>
</comment>
<keyword evidence="12" id="KW-1185">Reference proteome</keyword>
<dbReference type="PANTHER" id="PTHR20881">
    <property type="entry name" value="3-METHYL-2-OXOBUTANOATE HYDROXYMETHYLTRANSFERASE"/>
    <property type="match status" value="1"/>
</dbReference>
<dbReference type="GO" id="GO:0015940">
    <property type="term" value="P:pantothenate biosynthetic process"/>
    <property type="evidence" value="ECO:0007669"/>
    <property type="project" value="UniProtKB-UniRule"/>
</dbReference>
<evidence type="ECO:0000256" key="10">
    <source>
        <dbReference type="PIRSR" id="PIRSR000388-3"/>
    </source>
</evidence>
<dbReference type="SUPFAM" id="SSF51621">
    <property type="entry name" value="Phosphoenolpyruvate/pyruvate domain"/>
    <property type="match status" value="1"/>
</dbReference>
<dbReference type="InterPro" id="IPR040442">
    <property type="entry name" value="Pyrv_kinase-like_dom_sf"/>
</dbReference>
<feature type="binding site" evidence="7 9">
    <location>
        <position position="115"/>
    </location>
    <ligand>
        <name>3-methyl-2-oxobutanoate</name>
        <dbReference type="ChEBI" id="CHEBI:11851"/>
    </ligand>
</feature>
<evidence type="ECO:0000256" key="9">
    <source>
        <dbReference type="PIRSR" id="PIRSR000388-2"/>
    </source>
</evidence>
<dbReference type="UniPathway" id="UPA00028">
    <property type="reaction ID" value="UER00003"/>
</dbReference>
<keyword evidence="4 7" id="KW-0566">Pantothenate biosynthesis</keyword>
<gene>
    <name evidence="7 11" type="primary">panB</name>
    <name evidence="11" type="ORF">FIV42_18545</name>
</gene>
<keyword evidence="11" id="KW-0489">Methyltransferase</keyword>
<reference evidence="11 12" key="1">
    <citation type="submission" date="2019-06" db="EMBL/GenBank/DDBJ databases">
        <title>Persicimonas caeni gen. nov., sp. nov., a predatory bacterium isolated from solar saltern.</title>
        <authorList>
            <person name="Wang S."/>
        </authorList>
    </citation>
    <scope>NUCLEOTIDE SEQUENCE [LARGE SCALE GENOMIC DNA]</scope>
    <source>
        <strain evidence="11 12">YN101</strain>
    </source>
</reference>
<feature type="binding site" evidence="7 9">
    <location>
        <begin position="46"/>
        <end position="47"/>
    </location>
    <ligand>
        <name>3-methyl-2-oxobutanoate</name>
        <dbReference type="ChEBI" id="CHEBI:11851"/>
    </ligand>
</feature>
<evidence type="ECO:0000313" key="11">
    <source>
        <dbReference type="EMBL" id="QDG52665.1"/>
    </source>
</evidence>